<dbReference type="PANTHER" id="PTHR24220">
    <property type="entry name" value="IMPORT ATP-BINDING PROTEIN"/>
    <property type="match status" value="1"/>
</dbReference>
<evidence type="ECO:0000259" key="5">
    <source>
        <dbReference type="PROSITE" id="PS50893"/>
    </source>
</evidence>
<dbReference type="PANTHER" id="PTHR24220:SF689">
    <property type="entry name" value="LIPOPROTEIN-RELEASING SYSTEM ATP-BINDING PROTEIN LOLD"/>
    <property type="match status" value="1"/>
</dbReference>
<organism evidence="6">
    <name type="scientific">Microvirga ossetica</name>
    <dbReference type="NCBI Taxonomy" id="1882682"/>
    <lineage>
        <taxon>Bacteria</taxon>
        <taxon>Pseudomonadati</taxon>
        <taxon>Pseudomonadota</taxon>
        <taxon>Alphaproteobacteria</taxon>
        <taxon>Hyphomicrobiales</taxon>
        <taxon>Methylobacteriaceae</taxon>
        <taxon>Microvirga</taxon>
    </lineage>
</organism>
<dbReference type="InterPro" id="IPR027417">
    <property type="entry name" value="P-loop_NTPase"/>
</dbReference>
<sequence>MLTADGISASFSDAAGEPIRALNTVSACFHARSMVAVVGPSGSGKTTLIHALAGIVSLSAGEIRFGETVISHLNETQRDAWRYVTCGMIFQDFRLIEELDIFSNVILPATFSKARVPQDLKRRARELLERFEVPHRSGSVSGLSRGQRQRVALARALLMDPPIILADEPTASLDPENGDRIAHEFDRLARSGKLVICVTHDERLAAYASSALTMHDGRLVGDSLYRKVS</sequence>
<dbReference type="AlphaFoldDB" id="A0A1B2ETF4"/>
<dbReference type="GO" id="GO:0022857">
    <property type="term" value="F:transmembrane transporter activity"/>
    <property type="evidence" value="ECO:0007669"/>
    <property type="project" value="TreeGrafter"/>
</dbReference>
<keyword evidence="6" id="KW-0614">Plasmid</keyword>
<dbReference type="PROSITE" id="PS50893">
    <property type="entry name" value="ABC_TRANSPORTER_2"/>
    <property type="match status" value="1"/>
</dbReference>
<dbReference type="InterPro" id="IPR015854">
    <property type="entry name" value="ABC_transpr_LolD-like"/>
</dbReference>
<dbReference type="EMBL" id="CP016617">
    <property type="protein sequence ID" value="ANY83251.1"/>
    <property type="molecule type" value="Genomic_DNA"/>
</dbReference>
<keyword evidence="4" id="KW-1278">Translocase</keyword>
<dbReference type="InterPro" id="IPR003439">
    <property type="entry name" value="ABC_transporter-like_ATP-bd"/>
</dbReference>
<dbReference type="KEGG" id="moc:BB934_30215"/>
<keyword evidence="3" id="KW-0067">ATP-binding</keyword>
<geneLocation type="plasmid" evidence="6">
    <name>unnamed1</name>
</geneLocation>
<evidence type="ECO:0000313" key="6">
    <source>
        <dbReference type="EMBL" id="ANY83251.1"/>
    </source>
</evidence>
<feature type="domain" description="ABC transporter" evidence="5">
    <location>
        <begin position="2"/>
        <end position="228"/>
    </location>
</feature>
<evidence type="ECO:0000256" key="1">
    <source>
        <dbReference type="ARBA" id="ARBA00005417"/>
    </source>
</evidence>
<dbReference type="GO" id="GO:0005886">
    <property type="term" value="C:plasma membrane"/>
    <property type="evidence" value="ECO:0007669"/>
    <property type="project" value="TreeGrafter"/>
</dbReference>
<dbReference type="GO" id="GO:0016887">
    <property type="term" value="F:ATP hydrolysis activity"/>
    <property type="evidence" value="ECO:0007669"/>
    <property type="project" value="InterPro"/>
</dbReference>
<evidence type="ECO:0000256" key="2">
    <source>
        <dbReference type="ARBA" id="ARBA00022741"/>
    </source>
</evidence>
<reference evidence="6" key="1">
    <citation type="submission" date="2016-07" db="EMBL/GenBank/DDBJ databases">
        <title>Microvirga ossetica sp. nov. a new species of rhizobia isolated from root nodules of the legume species Vicia alpestris Steven originated from North Ossetia region in the Caucasus.</title>
        <authorList>
            <person name="Safronova V.I."/>
            <person name="Kuznetsova I.G."/>
            <person name="Sazanova A.L."/>
            <person name="Belimov A."/>
            <person name="Andronov E."/>
            <person name="Osledkin Y.S."/>
            <person name="Onishchuk O.P."/>
            <person name="Kurchak O.N."/>
            <person name="Shaposhnikov A.I."/>
            <person name="Willems A."/>
            <person name="Tikhonovich I.A."/>
        </authorList>
    </citation>
    <scope>NUCLEOTIDE SEQUENCE [LARGE SCALE GENOMIC DNA]</scope>
    <source>
        <strain evidence="6">V5/3M</strain>
        <plasmid evidence="6">unnamed1</plasmid>
    </source>
</reference>
<name>A0A1B2ETF4_9HYPH</name>
<dbReference type="SMART" id="SM00382">
    <property type="entry name" value="AAA"/>
    <property type="match status" value="1"/>
</dbReference>
<protein>
    <recommendedName>
        <fullName evidence="5">ABC transporter domain-containing protein</fullName>
    </recommendedName>
</protein>
<evidence type="ECO:0000256" key="4">
    <source>
        <dbReference type="ARBA" id="ARBA00022967"/>
    </source>
</evidence>
<evidence type="ECO:0000256" key="3">
    <source>
        <dbReference type="ARBA" id="ARBA00022840"/>
    </source>
</evidence>
<dbReference type="Pfam" id="PF00005">
    <property type="entry name" value="ABC_tran"/>
    <property type="match status" value="1"/>
</dbReference>
<dbReference type="SUPFAM" id="SSF52540">
    <property type="entry name" value="P-loop containing nucleoside triphosphate hydrolases"/>
    <property type="match status" value="1"/>
</dbReference>
<proteinExistence type="inferred from homology"/>
<comment type="similarity">
    <text evidence="1">Belongs to the ABC transporter superfamily.</text>
</comment>
<dbReference type="GO" id="GO:0005524">
    <property type="term" value="F:ATP binding"/>
    <property type="evidence" value="ECO:0007669"/>
    <property type="project" value="UniProtKB-KW"/>
</dbReference>
<accession>A0A1B2ETF4</accession>
<keyword evidence="2" id="KW-0547">Nucleotide-binding</keyword>
<gene>
    <name evidence="6" type="ORF">BB934_30215</name>
</gene>
<dbReference type="Gene3D" id="3.40.50.300">
    <property type="entry name" value="P-loop containing nucleotide triphosphate hydrolases"/>
    <property type="match status" value="1"/>
</dbReference>
<dbReference type="InterPro" id="IPR003593">
    <property type="entry name" value="AAA+_ATPase"/>
</dbReference>